<proteinExistence type="predicted"/>
<feature type="chain" id="PRO_5015502290" description="DUF4185 domain-containing protein" evidence="1">
    <location>
        <begin position="27"/>
        <end position="440"/>
    </location>
</feature>
<dbReference type="RefSeq" id="WP_116470254.1">
    <property type="nucleotide sequence ID" value="NZ_QENQ01000001.1"/>
</dbReference>
<comment type="caution">
    <text evidence="3">The sequence shown here is derived from an EMBL/GenBank/DDBJ whole genome shotgun (WGS) entry which is preliminary data.</text>
</comment>
<evidence type="ECO:0000256" key="1">
    <source>
        <dbReference type="SAM" id="SignalP"/>
    </source>
</evidence>
<dbReference type="OrthoDB" id="839897at2"/>
<sequence>MLSRRDALHRSALALAGIALPGGASAAPSHGGRGDRVRAIRPRADRLLRLGGIGDGYKTTLAANGVQFVGVNDGPGWTQPPQRFDVNGLWTIAGPPDAPSFRQVPGYPALDRAARPEDAPSYYGHGLIAIGNQLYQFLSTLDRAADRPRHWTGTKLIHSPDGGRSWRNQDGSTPVRWEDWGEQSRASLAFFDEPGGCFSLLSIVQMGAGYAANRDGFVYLYSVNGSVDGQMNALVLARVPAGSMLDRRAYRFFAGRRRDGSAAWSPAIADRAVVHRFPRGWVNRTNLFSGDLVVESWLPSVAYNTALGLYMMTSAGIGCAPDGTEFGKPSYFGFWVSDTPWGPWRQIHADAAWKPGGEAHARAYAPQIAPGWISRDGRSLWILWADLAGIRAFGRDEALLQAAIERAATPSAKTAAEVDFLHRYMPRFACNAQRIDLLLD</sequence>
<dbReference type="InterPro" id="IPR025442">
    <property type="entry name" value="DUF4185"/>
</dbReference>
<protein>
    <recommendedName>
        <fullName evidence="2">DUF4185 domain-containing protein</fullName>
    </recommendedName>
</protein>
<dbReference type="EMBL" id="QENQ01000001">
    <property type="protein sequence ID" value="PVX30855.1"/>
    <property type="molecule type" value="Genomic_DNA"/>
</dbReference>
<reference evidence="3 4" key="1">
    <citation type="submission" date="2018-05" db="EMBL/GenBank/DDBJ databases">
        <title>Description of Sphingomonas pokkalii sp nov, isolated from the rhizosphere of saline tolerant pokkali rice and its draft genome analysis.</title>
        <authorList>
            <person name="Menon R."/>
            <person name="Kumari S."/>
            <person name="Rameshkumar N."/>
        </authorList>
    </citation>
    <scope>NUCLEOTIDE SEQUENCE [LARGE SCALE GENOMIC DNA]</scope>
    <source>
        <strain evidence="3 4">L3B27</strain>
    </source>
</reference>
<keyword evidence="1" id="KW-0732">Signal</keyword>
<evidence type="ECO:0000313" key="4">
    <source>
        <dbReference type="Proteomes" id="UP000245890"/>
    </source>
</evidence>
<dbReference type="Proteomes" id="UP000245890">
    <property type="component" value="Unassembled WGS sequence"/>
</dbReference>
<dbReference type="Pfam" id="PF13810">
    <property type="entry name" value="DUF4185"/>
    <property type="match status" value="1"/>
</dbReference>
<name>A0A2U0SHN8_9SPHN</name>
<dbReference type="AlphaFoldDB" id="A0A2U0SHN8"/>
<keyword evidence="4" id="KW-1185">Reference proteome</keyword>
<dbReference type="InterPro" id="IPR006311">
    <property type="entry name" value="TAT_signal"/>
</dbReference>
<gene>
    <name evidence="3" type="ORF">DD559_17225</name>
</gene>
<feature type="signal peptide" evidence="1">
    <location>
        <begin position="1"/>
        <end position="26"/>
    </location>
</feature>
<organism evidence="3 4">
    <name type="scientific">Sphingomonas pokkalii</name>
    <dbReference type="NCBI Taxonomy" id="2175090"/>
    <lineage>
        <taxon>Bacteria</taxon>
        <taxon>Pseudomonadati</taxon>
        <taxon>Pseudomonadota</taxon>
        <taxon>Alphaproteobacteria</taxon>
        <taxon>Sphingomonadales</taxon>
        <taxon>Sphingomonadaceae</taxon>
        <taxon>Sphingomonas</taxon>
    </lineage>
</organism>
<accession>A0A2U0SHN8</accession>
<evidence type="ECO:0000313" key="3">
    <source>
        <dbReference type="EMBL" id="PVX30855.1"/>
    </source>
</evidence>
<dbReference type="PROSITE" id="PS51318">
    <property type="entry name" value="TAT"/>
    <property type="match status" value="1"/>
</dbReference>
<evidence type="ECO:0000259" key="2">
    <source>
        <dbReference type="Pfam" id="PF13810"/>
    </source>
</evidence>
<feature type="domain" description="DUF4185" evidence="2">
    <location>
        <begin position="127"/>
        <end position="374"/>
    </location>
</feature>